<dbReference type="Pfam" id="PF10649">
    <property type="entry name" value="DUF2478"/>
    <property type="match status" value="1"/>
</dbReference>
<accession>A0A0D7EPA3</accession>
<proteinExistence type="predicted"/>
<dbReference type="PATRIC" id="fig|1076.23.peg.2660"/>
<reference evidence="1 2" key="1">
    <citation type="submission" date="2014-11" db="EMBL/GenBank/DDBJ databases">
        <title>Genomics and ecophysiology of heterotrophic nitrogen fixing bacteria isolated from estuarine surface water.</title>
        <authorList>
            <person name="Bentzon-Tilia M."/>
            <person name="Severin I."/>
            <person name="Hansen L.H."/>
            <person name="Riemann L."/>
        </authorList>
    </citation>
    <scope>NUCLEOTIDE SEQUENCE [LARGE SCALE GENOMIC DNA]</scope>
    <source>
        <strain evidence="1 2">BAL398</strain>
    </source>
</reference>
<dbReference type="Proteomes" id="UP000032515">
    <property type="component" value="Unassembled WGS sequence"/>
</dbReference>
<dbReference type="OrthoDB" id="5918880at2"/>
<organism evidence="1 2">
    <name type="scientific">Rhodopseudomonas palustris</name>
    <dbReference type="NCBI Taxonomy" id="1076"/>
    <lineage>
        <taxon>Bacteria</taxon>
        <taxon>Pseudomonadati</taxon>
        <taxon>Pseudomonadota</taxon>
        <taxon>Alphaproteobacteria</taxon>
        <taxon>Hyphomicrobiales</taxon>
        <taxon>Nitrobacteraceae</taxon>
        <taxon>Rhodopseudomonas</taxon>
    </lineage>
</organism>
<dbReference type="RefSeq" id="WP_044411141.1">
    <property type="nucleotide sequence ID" value="NZ_JXXE01000253.1"/>
</dbReference>
<dbReference type="AlphaFoldDB" id="A0A0D7EPA3"/>
<sequence>MFRSHGTLARPSILGIVYSDGAAAGRFFSDFGFRLRDAGIAVAGIVPAGSRDRALGCDMEVEELASRIILQLSEDRAEDTAGCRLDPAALQEAAALISASMRNGPELLILNKFGPLETKGKGLCEVIGEAMECGIPVVVGVPQRNIGPWRVFTDGLAEEAAIGSLRLHHWLARRGFDTQHEITGAIALASSAA</sequence>
<dbReference type="EMBL" id="JXXE01000253">
    <property type="protein sequence ID" value="KIZ42491.1"/>
    <property type="molecule type" value="Genomic_DNA"/>
</dbReference>
<dbReference type="InterPro" id="IPR018912">
    <property type="entry name" value="DUF2478"/>
</dbReference>
<evidence type="ECO:0000313" key="2">
    <source>
        <dbReference type="Proteomes" id="UP000032515"/>
    </source>
</evidence>
<gene>
    <name evidence="1" type="ORF">OO17_12865</name>
</gene>
<name>A0A0D7EPA3_RHOPL</name>
<evidence type="ECO:0000313" key="1">
    <source>
        <dbReference type="EMBL" id="KIZ42491.1"/>
    </source>
</evidence>
<protein>
    <submittedName>
        <fullName evidence="1">3-dehydroquinate dehydratase</fullName>
    </submittedName>
</protein>
<comment type="caution">
    <text evidence="1">The sequence shown here is derived from an EMBL/GenBank/DDBJ whole genome shotgun (WGS) entry which is preliminary data.</text>
</comment>